<comment type="caution">
    <text evidence="1">The sequence shown here is derived from an EMBL/GenBank/DDBJ whole genome shotgun (WGS) entry which is preliminary data.</text>
</comment>
<evidence type="ECO:0000313" key="1">
    <source>
        <dbReference type="EMBL" id="CAD8056366.1"/>
    </source>
</evidence>
<dbReference type="Proteomes" id="UP000688137">
    <property type="component" value="Unassembled WGS sequence"/>
</dbReference>
<dbReference type="AlphaFoldDB" id="A0A8S1KUI4"/>
<keyword evidence="2" id="KW-1185">Reference proteome</keyword>
<gene>
    <name evidence="1" type="ORF">PPRIM_AZ9-3.1.T0240276</name>
</gene>
<name>A0A8S1KUI4_PARPR</name>
<dbReference type="EMBL" id="CAJJDM010000022">
    <property type="protein sequence ID" value="CAD8056366.1"/>
    <property type="molecule type" value="Genomic_DNA"/>
</dbReference>
<sequence>MTSQIKDSAFFNFFVDNPENHSLQINGQMKNQDTKFRFRKYCKSQVVDVRFPWNSTKVHFRVRDHTDLKLGLDLGQWKLSKFEASYFAKVFSVNKKFLYQFGFQKEVNQKFWHSLWATFNSGLFVNYNFNFTQPQWYLREGIQWNTSNNQFNFDGLFNYTQNLNEFFIKGSNTVDNKLSCQNQEIKFGYLRRRGNDKACGFLVDNKFNIELICHAKLKKCDWRFFINKQLEVRQYVKYNYNDSLTIHSGLSVPLKTIGKVCPMSYLTALQVELNI</sequence>
<reference evidence="1" key="1">
    <citation type="submission" date="2021-01" db="EMBL/GenBank/DDBJ databases">
        <authorList>
            <consortium name="Genoscope - CEA"/>
            <person name="William W."/>
        </authorList>
    </citation>
    <scope>NUCLEOTIDE SEQUENCE</scope>
</reference>
<protein>
    <submittedName>
        <fullName evidence="1">Uncharacterized protein</fullName>
    </submittedName>
</protein>
<evidence type="ECO:0000313" key="2">
    <source>
        <dbReference type="Proteomes" id="UP000688137"/>
    </source>
</evidence>
<accession>A0A8S1KUI4</accession>
<organism evidence="1 2">
    <name type="scientific">Paramecium primaurelia</name>
    <dbReference type="NCBI Taxonomy" id="5886"/>
    <lineage>
        <taxon>Eukaryota</taxon>
        <taxon>Sar</taxon>
        <taxon>Alveolata</taxon>
        <taxon>Ciliophora</taxon>
        <taxon>Intramacronucleata</taxon>
        <taxon>Oligohymenophorea</taxon>
        <taxon>Peniculida</taxon>
        <taxon>Parameciidae</taxon>
        <taxon>Paramecium</taxon>
    </lineage>
</organism>
<dbReference type="OMA" id="VCPMSYL"/>
<proteinExistence type="predicted"/>